<evidence type="ECO:0000259" key="2">
    <source>
        <dbReference type="Pfam" id="PF07833"/>
    </source>
</evidence>
<feature type="domain" description="Copper amine oxidase-like N-terminal" evidence="2">
    <location>
        <begin position="606"/>
        <end position="711"/>
    </location>
</feature>
<protein>
    <submittedName>
        <fullName evidence="3">Copper amine oxidase N-terminal domain-containing protein</fullName>
    </submittedName>
</protein>
<feature type="transmembrane region" description="Helical" evidence="1">
    <location>
        <begin position="7"/>
        <end position="25"/>
    </location>
</feature>
<keyword evidence="1" id="KW-0472">Membrane</keyword>
<dbReference type="Proteomes" id="UP001169242">
    <property type="component" value="Unassembled WGS sequence"/>
</dbReference>
<keyword evidence="1" id="KW-1133">Transmembrane helix</keyword>
<dbReference type="SUPFAM" id="SSF55383">
    <property type="entry name" value="Copper amine oxidase, domain N"/>
    <property type="match status" value="2"/>
</dbReference>
<evidence type="ECO:0000256" key="1">
    <source>
        <dbReference type="SAM" id="Phobius"/>
    </source>
</evidence>
<proteinExistence type="predicted"/>
<keyword evidence="4" id="KW-1185">Reference proteome</keyword>
<dbReference type="RefSeq" id="WP_271011307.1">
    <property type="nucleotide sequence ID" value="NZ_JAQIFT010000016.1"/>
</dbReference>
<dbReference type="InterPro" id="IPR036582">
    <property type="entry name" value="Mao_N_sf"/>
</dbReference>
<dbReference type="Pfam" id="PF07833">
    <property type="entry name" value="Cu_amine_oxidN1"/>
    <property type="match status" value="1"/>
</dbReference>
<comment type="caution">
    <text evidence="3">The sequence shown here is derived from an EMBL/GenBank/DDBJ whole genome shotgun (WGS) entry which is preliminary data.</text>
</comment>
<gene>
    <name evidence="3" type="ORF">PBV87_04700</name>
</gene>
<reference evidence="3" key="1">
    <citation type="journal article" date="2023" name="Int. J. Syst. Evol. Microbiol.">
        <title>&lt;i&gt;Holtiella tumoricola&lt;/i&gt; gen. nov. sp. nov., isolated from a human clinical sample.</title>
        <authorList>
            <person name="Allen-Vercoe E."/>
            <person name="Daigneault M.C."/>
            <person name="Vancuren S.J."/>
            <person name="Cochrane K."/>
            <person name="O'Neal L.L."/>
            <person name="Sankaranarayanan K."/>
            <person name="Lawson P.A."/>
        </authorList>
    </citation>
    <scope>NUCLEOTIDE SEQUENCE</scope>
    <source>
        <strain evidence="3">CC70A</strain>
    </source>
</reference>
<dbReference type="EMBL" id="JAQIFT010000016">
    <property type="protein sequence ID" value="MDA3730798.1"/>
    <property type="molecule type" value="Genomic_DNA"/>
</dbReference>
<keyword evidence="1" id="KW-0812">Transmembrane</keyword>
<name>A0AA42DLF6_9FIRM</name>
<accession>A0AA42DLF6</accession>
<dbReference type="Gene3D" id="3.30.457.10">
    <property type="entry name" value="Copper amine oxidase-like, N-terminal domain"/>
    <property type="match status" value="2"/>
</dbReference>
<evidence type="ECO:0000313" key="4">
    <source>
        <dbReference type="Proteomes" id="UP001169242"/>
    </source>
</evidence>
<evidence type="ECO:0000313" key="3">
    <source>
        <dbReference type="EMBL" id="MDA3730798.1"/>
    </source>
</evidence>
<dbReference type="AlphaFoldDB" id="A0AA42DLF6"/>
<dbReference type="InterPro" id="IPR012854">
    <property type="entry name" value="Cu_amine_oxidase-like_N"/>
</dbReference>
<organism evidence="3 4">
    <name type="scientific">Holtiella tumoricola</name>
    <dbReference type="NCBI Taxonomy" id="3018743"/>
    <lineage>
        <taxon>Bacteria</taxon>
        <taxon>Bacillati</taxon>
        <taxon>Bacillota</taxon>
        <taxon>Clostridia</taxon>
        <taxon>Lachnospirales</taxon>
        <taxon>Cellulosilyticaceae</taxon>
        <taxon>Holtiella</taxon>
    </lineage>
</organism>
<sequence length="719" mass="79303">MKRRQRIIASIIIIYTLGIMPNLLWAKSINHITKVVTVGQGEVLGIEENEVNAPTLNIELNDGLSKGDRFYINLQDAIWTKDEMTLLKVDETEEQPDVLVIGKQISPIELEVQVVEGNLEKGKVLEIPLYVKVAGKEAKLHIDSNNTTVTEEMLTFANIASGKAKVIPIEKIQKVTEKGMMPKINIEENYVGQIRSSLEQGKQNTILLRLEHTDFMFELMDSSKLVGSKGFEGINVGKENLKLLSDGQLQITLPDTIKEVPKSSKGAFTLEGVLVKAKDHQPRIQEVTVKVTGDLVEETSFKVLELGEYKVTLKVENEAYILSGQLKQVNFTLLQDMQDSLLKERAMFITVSSGVEVLQKDGKVDVMVEGMSLQYDALIENGKCIGFKINALNEESLRNKQNLNFKFNVKIPTEFSGNVTVHLEGSALPNEIDEKLFSVAQPVNVKVEAVEVKSGVKDQMGGSLTIKENKQGALKQNASLFIGIDTSMIHLSKAPLVAVIEGDIVVGEPKIIDGGVELPIIAESSIPSTIVIKHFGLTLDGTVPQGRFEVAVGGPALSSLSEQTISKNNHFESIAPIINEDFVLVDIGPKNRKVITFKLGEEAYAVNGRYYHLEVPAYIENGRVMVPIKYVAEALGIGQGNVKYDAKTQVLTVYANKVIELEINSDTMYVDGEKVVMQTSAKLKQGYTMVPIGEVARALDLKVEWNSKLETATFVGYYE</sequence>